<dbReference type="EMBL" id="JACRSS010000001">
    <property type="protein sequence ID" value="MBC8537881.1"/>
    <property type="molecule type" value="Genomic_DNA"/>
</dbReference>
<evidence type="ECO:0000256" key="2">
    <source>
        <dbReference type="ARBA" id="ARBA00022679"/>
    </source>
</evidence>
<dbReference type="Gene3D" id="2.70.98.40">
    <property type="entry name" value="Glycoside hydrolase, family 65, N-terminal domain"/>
    <property type="match status" value="2"/>
</dbReference>
<name>A0A926DHC4_9FIRM</name>
<keyword evidence="2" id="KW-0808">Transferase</keyword>
<evidence type="ECO:0000259" key="4">
    <source>
        <dbReference type="Pfam" id="PF06165"/>
    </source>
</evidence>
<keyword evidence="3" id="KW-0812">Transmembrane</keyword>
<dbReference type="Pfam" id="PF17167">
    <property type="entry name" value="Glyco_hydro_94"/>
    <property type="match status" value="1"/>
</dbReference>
<dbReference type="PANTHER" id="PTHR37469:SF2">
    <property type="entry name" value="CELLOBIONIC ACID PHOSPHORYLASE"/>
    <property type="match status" value="1"/>
</dbReference>
<evidence type="ECO:0000259" key="5">
    <source>
        <dbReference type="Pfam" id="PF10091"/>
    </source>
</evidence>
<dbReference type="Pfam" id="PF10091">
    <property type="entry name" value="Glycoamylase"/>
    <property type="match status" value="1"/>
</dbReference>
<feature type="domain" description="Glycosyl hydrolase 94 catalytic" evidence="6">
    <location>
        <begin position="2170"/>
        <end position="2590"/>
    </location>
</feature>
<dbReference type="InterPro" id="IPR033432">
    <property type="entry name" value="GH94_catalytic"/>
</dbReference>
<keyword evidence="3" id="KW-0472">Membrane</keyword>
<dbReference type="InterPro" id="IPR012341">
    <property type="entry name" value="6hp_glycosidase-like_sf"/>
</dbReference>
<dbReference type="PANTHER" id="PTHR37469">
    <property type="entry name" value="CELLOBIONIC ACID PHOSPHORYLASE-RELATED"/>
    <property type="match status" value="1"/>
</dbReference>
<evidence type="ECO:0000256" key="3">
    <source>
        <dbReference type="SAM" id="Phobius"/>
    </source>
</evidence>
<comment type="caution">
    <text evidence="7">The sequence shown here is derived from an EMBL/GenBank/DDBJ whole genome shotgun (WGS) entry which is preliminary data.</text>
</comment>
<dbReference type="Proteomes" id="UP000617951">
    <property type="component" value="Unassembled WGS sequence"/>
</dbReference>
<dbReference type="Gene3D" id="2.60.420.10">
    <property type="entry name" value="Maltose phosphorylase, domain 3"/>
    <property type="match status" value="1"/>
</dbReference>
<protein>
    <submittedName>
        <fullName evidence="7">Uncharacterized protein</fullName>
    </submittedName>
</protein>
<organism evidence="7 8">
    <name type="scientific">Guopingia tenuis</name>
    <dbReference type="NCBI Taxonomy" id="2763656"/>
    <lineage>
        <taxon>Bacteria</taxon>
        <taxon>Bacillati</taxon>
        <taxon>Bacillota</taxon>
        <taxon>Clostridia</taxon>
        <taxon>Christensenellales</taxon>
        <taxon>Christensenellaceae</taxon>
        <taxon>Guopingia</taxon>
    </lineage>
</organism>
<feature type="domain" description="Glycoamylase-like" evidence="5">
    <location>
        <begin position="1209"/>
        <end position="1404"/>
    </location>
</feature>
<sequence>MQHHTYHKMGLFFEGADLEGLAERGRALALIPNIQARKRRIGDLAQEEAIFLRAKKEITREMEADFPAAAWFRDNYYILEKTLRELDIAYYDIVLAPAPVMERGEYAGRTRISALAESLAELSQGNVSHEKITVFLEAYQELKPLSVRELLAFVEYVKAAILRLLATAVEYMQDMIQTRREAAEAAKKISGGSPLSETLDREQKENSALLEMLWERLGREREKEGVREEILSLLAMHDTTVEEAVRAEHIKRMQLKNIMRDSVNSLKNLATLDRRQLVTGLSRTFAILMEDDVFAHMDDPSRDYYIMQVERLAKKWKLKENVVARRAVRLAGESGKDLSWYILGDGASELAASFHLPDKRKKPEDLLLLTHYILPALAAVLTGWLCDRTVALGIGMALLSFIPYKYILGSYFSRLLLKHNPPRMIPRIRVDEIPDDARTLVVVPTLLTDQKGTLAQLARLEEYSLANRGDNLLFALFGDMPDGENPEPPGGEEIRRATLLEVERLNGIYGKKFFFFERKPIKNRAGRYAGRERKRGALLALCSLLLGEAEEEYAAISGVPQGIRYVITLDADTQLNPGAAKKLIGGMLHPANRPQVDEERGIVTRGHALLLPMVDVDVVAARQTPYTEIFAGRAGMDSYSAPVSELYQDLFDEATYTGKGIFDLEIYNRLLKGRFPAETVLSHDLLEGGYLRAGLMSDVRVEDGLPKTVLSAGKRDHRWTRGDWQTAPWLRRRVKNEAGESVSNPLGFLTKFKIWENLFRSLVPILSLLLIPFGFWAGGYICLIAEILALLPWFFEPISNFNRGINELLKNVGKGATLRDAWLEGKTTLLQGVINFCLLPYSCALRADAICRALWRMHVSHKNMLEWTTADQAERRDAGRLSAYYRAMWFAPVFGVFQVMFDAFCGFNFFFYSLAIGILFLAAPFLAYFLSLPLEERQPRLRREEEEFLGDAACRIWRFFDETADRRTMISPDNVQFAPPRPPAQRTSPTNVAYSLIAGICAYDCGYIGKKTLLERTEKITAALERMEKWHGHMLNWVKLPSLEPLEPKYVSSVDSGNLACYLLAAQGGLRRIAGETPDYRRRMQAFRETIGMCMEKAKQKDDGGVCRLAETYLGRDRIDAGDFTEFLEQLRAKSMPRLMDKCFQPFWRMLERMEAEDDGDSGPAEAAEELCRRLQALFDAMDFAPLYNPASKLFHIGISLPEEQLSENYYDLFASEIRQASFIAIAKGDVPAEHWFAMARPLINLGTLRALISWSGTMFEYFMPALLMPAYPGTLLGETAQGVVAAQKSFAKKLPFGISESGYYAFDRDLYYQYKAFGVPKLGLSSSLGQKVIAPYATFLMMRTAPEDAIRNLERLRGEGAYGKYGFYEAVDYTDRGGPGGKVVRSFMAHHQGMSLVALANFRMQDRIRRDFYASSAVRAFDILLKEKIPPRNIVIRNVSPEEKTSRKKPRRQEEYRETFNPLTDPWNSRLLSNGQYLLRADAMGRCLGSIGETCMTREGISFKIREGDRVIDACCDGEGDFLTTFQVGKVQYEKRMEGFCLTREVCVHPSLPMEIHSLCIQNTSEEEKRITIAASAVPLLCPERDYISHPAFSELFIDTKLEEGMAVARRRGRYDEISEKYLAIYPVCGDEPLEFETDRAEFMRHPFVMNGGDGGVIHPILACQTSIVLAPGEKREFHLHLGYGEDRDVLAAEMRRLAGEDARRLAFEMAETLDQAHLQYVGFSFRTALLYEKLAARVLHSGNWKENQAEAIRRAGNRQELYALGISGEKPLLVLELPGREEEIALKEYKRVAEYWRVRGLDADIVALLGKNLGYLQENIEGIRVLVKNTCAPVLVNTLLAAAGMVVFAGKSLKRQLQAAPGIYPARRVQPSPMGNQAPAAGELQFFNGFGGFSPDGTSYIMTIDADNPLPRPWSNILTNGRFGSVVTAGGWSYTWMKNSRMFRLTPFAPDPTWEKASEWVCLADPVTGEYCFPLPSEWSRDSYSVRFSFGKAEFDTAGEISTHAEVYVPKKEDAKVTRLTIRNTGGGRRLKIYYGIRPMLSEQNEAERRGIVTEWRDGALCAHSPLNPWIPGCAYAAIPGYRTHGTGDAGEALGIFGQELPAGIWAAELSGKTGAGMDPYLLLSTEFYIPAGRSLEIPLVFGWSESGAAGEDARRAALALPPDTYQRLTEKIRVHTPSPSFDTLVNGWLLYQTAASRVDAKTGYFQSGGATGFRDQLQDMLAFLLIEPERVREHILLCASRQFAEGDVLHWWHPEAIGVRTHMSDDLLFLAFLTLQYIRVTGDDTILFEKAHYLASAEIPEGQHDLYQSFSASPLCEPLLEHILRAVDHAAAFGGHGLPLMKGGDWNDGMDRVGAEGKGESVWLGFFLYYILDQLIPLLQKEKRERKAAEYKEIKEALQEALEENAWDGEWYLRAFFDDGTPLGSASGEECKIDLISQAWAVISGAASPERARQAMENALLRLKKEKEGVLLLLHPAFDKTEKDPGYIKGYTPGVRENGGQYTHGAAWGVIAACLLNKKSEAFELFEMLNPINHTRSKAQALTYKGEPYAVAADVYYTERDPGRAGWTWYTGSSAYLLHAALTYILGMKKWGRYLSFAPCVPEEWEGFSLTYTFGASRYHITLQRGGQASPPIELRDDGADHEICYTFA</sequence>
<dbReference type="InterPro" id="IPR008928">
    <property type="entry name" value="6-hairpin_glycosidase_sf"/>
</dbReference>
<dbReference type="InterPro" id="IPR037018">
    <property type="entry name" value="GH65_N"/>
</dbReference>
<feature type="transmembrane region" description="Helical" evidence="3">
    <location>
        <begin position="910"/>
        <end position="934"/>
    </location>
</feature>
<feature type="domain" description="Glycosyl hydrolase 94 supersandwich" evidence="4">
    <location>
        <begin position="1901"/>
        <end position="2155"/>
    </location>
</feature>
<dbReference type="InterPro" id="IPR052047">
    <property type="entry name" value="GH94_Enzymes"/>
</dbReference>
<dbReference type="GO" id="GO:0030246">
    <property type="term" value="F:carbohydrate binding"/>
    <property type="evidence" value="ECO:0007669"/>
    <property type="project" value="InterPro"/>
</dbReference>
<keyword evidence="3" id="KW-1133">Transmembrane helix</keyword>
<feature type="domain" description="Glycosyl hydrolase 94 supersandwich" evidence="4">
    <location>
        <begin position="1519"/>
        <end position="1695"/>
    </location>
</feature>
<reference evidence="7" key="1">
    <citation type="submission" date="2020-08" db="EMBL/GenBank/DDBJ databases">
        <title>Genome public.</title>
        <authorList>
            <person name="Liu C."/>
            <person name="Sun Q."/>
        </authorList>
    </citation>
    <scope>NUCLEOTIDE SEQUENCE</scope>
    <source>
        <strain evidence="7">NSJ-63</strain>
    </source>
</reference>
<keyword evidence="8" id="KW-1185">Reference proteome</keyword>
<dbReference type="Gene3D" id="1.50.10.10">
    <property type="match status" value="1"/>
</dbReference>
<evidence type="ECO:0000256" key="1">
    <source>
        <dbReference type="ARBA" id="ARBA00022676"/>
    </source>
</evidence>
<gene>
    <name evidence="7" type="ORF">H8693_02890</name>
</gene>
<dbReference type="GO" id="GO:0005975">
    <property type="term" value="P:carbohydrate metabolic process"/>
    <property type="evidence" value="ECO:0007669"/>
    <property type="project" value="InterPro"/>
</dbReference>
<accession>A0A926DHC4</accession>
<dbReference type="Gene3D" id="1.50.10.140">
    <property type="match status" value="1"/>
</dbReference>
<dbReference type="Pfam" id="PF06165">
    <property type="entry name" value="GH94_b-supersand"/>
    <property type="match status" value="2"/>
</dbReference>
<dbReference type="GO" id="GO:0016757">
    <property type="term" value="F:glycosyltransferase activity"/>
    <property type="evidence" value="ECO:0007669"/>
    <property type="project" value="UniProtKB-KW"/>
</dbReference>
<keyword evidence="1" id="KW-0328">Glycosyltransferase</keyword>
<dbReference type="InterPro" id="IPR010383">
    <property type="entry name" value="Glyco_hydrolase_94_b-supersand"/>
</dbReference>
<evidence type="ECO:0000313" key="8">
    <source>
        <dbReference type="Proteomes" id="UP000617951"/>
    </source>
</evidence>
<dbReference type="InterPro" id="IPR019282">
    <property type="entry name" value="Glycoamylase-like_cons_dom"/>
</dbReference>
<dbReference type="InterPro" id="IPR011013">
    <property type="entry name" value="Gal_mutarotase_sf_dom"/>
</dbReference>
<dbReference type="SUPFAM" id="SSF74650">
    <property type="entry name" value="Galactose mutarotase-like"/>
    <property type="match status" value="2"/>
</dbReference>
<feature type="transmembrane region" description="Helical" evidence="3">
    <location>
        <begin position="366"/>
        <end position="385"/>
    </location>
</feature>
<evidence type="ECO:0000259" key="6">
    <source>
        <dbReference type="Pfam" id="PF17167"/>
    </source>
</evidence>
<evidence type="ECO:0000313" key="7">
    <source>
        <dbReference type="EMBL" id="MBC8537881.1"/>
    </source>
</evidence>
<dbReference type="SUPFAM" id="SSF48208">
    <property type="entry name" value="Six-hairpin glycosidases"/>
    <property type="match status" value="1"/>
</dbReference>
<dbReference type="SMART" id="SM01068">
    <property type="entry name" value="CBM_X"/>
    <property type="match status" value="1"/>
</dbReference>
<feature type="transmembrane region" description="Helical" evidence="3">
    <location>
        <begin position="762"/>
        <end position="795"/>
    </location>
</feature>
<proteinExistence type="predicted"/>
<feature type="transmembrane region" description="Helical" evidence="3">
    <location>
        <begin position="391"/>
        <end position="417"/>
    </location>
</feature>